<sequence length="192" mass="19775">MSSRNVLMLTGLGAVLATVALFAGVMTQPAGQRALPAAEAAPVSPTTTTSRAGTDTDELGFISSKARCEQGQSAVALGRTQRSMVAVCAEPDGGYEYRGVRIDDGALLRTSARSSGAGTFVADNEGARYTVSPKALEVTSGGKVIYRDTWAFYEAPSFAAESDGTTRTATPTATATATVTTTVTKTVAPQPR</sequence>
<gene>
    <name evidence="2" type="ORF">MU0050_002254</name>
</gene>
<name>A0ABM9MDT2_9MYCO</name>
<feature type="region of interest" description="Disordered" evidence="1">
    <location>
        <begin position="34"/>
        <end position="56"/>
    </location>
</feature>
<evidence type="ECO:0008006" key="4">
    <source>
        <dbReference type="Google" id="ProtNLM"/>
    </source>
</evidence>
<reference evidence="2 3" key="1">
    <citation type="submission" date="2023-08" db="EMBL/GenBank/DDBJ databases">
        <authorList>
            <person name="Folkvardsen B D."/>
            <person name="Norman A."/>
        </authorList>
    </citation>
    <scope>NUCLEOTIDE SEQUENCE [LARGE SCALE GENOMIC DNA]</scope>
    <source>
        <strain evidence="2 3">Mu0050</strain>
    </source>
</reference>
<evidence type="ECO:0000313" key="3">
    <source>
        <dbReference type="Proteomes" id="UP001190466"/>
    </source>
</evidence>
<dbReference type="Proteomes" id="UP001190466">
    <property type="component" value="Chromosome"/>
</dbReference>
<keyword evidence="3" id="KW-1185">Reference proteome</keyword>
<evidence type="ECO:0000256" key="1">
    <source>
        <dbReference type="SAM" id="MobiDB-lite"/>
    </source>
</evidence>
<evidence type="ECO:0000313" key="2">
    <source>
        <dbReference type="EMBL" id="CAJ1582731.1"/>
    </source>
</evidence>
<protein>
    <recommendedName>
        <fullName evidence="4">Serine/threonine protein kinase</fullName>
    </recommendedName>
</protein>
<proteinExistence type="predicted"/>
<organism evidence="2 3">
    <name type="scientific">[Mycobacterium] wendilense</name>
    <dbReference type="NCBI Taxonomy" id="3064284"/>
    <lineage>
        <taxon>Bacteria</taxon>
        <taxon>Bacillati</taxon>
        <taxon>Actinomycetota</taxon>
        <taxon>Actinomycetes</taxon>
        <taxon>Mycobacteriales</taxon>
        <taxon>Mycobacteriaceae</taxon>
        <taxon>Mycolicibacter</taxon>
    </lineage>
</organism>
<accession>A0ABM9MDT2</accession>
<dbReference type="RefSeq" id="WP_316516701.1">
    <property type="nucleotide sequence ID" value="NZ_OY726395.1"/>
</dbReference>
<dbReference type="EMBL" id="OY726395">
    <property type="protein sequence ID" value="CAJ1582731.1"/>
    <property type="molecule type" value="Genomic_DNA"/>
</dbReference>